<dbReference type="Proteomes" id="UP001230978">
    <property type="component" value="Chromosome"/>
</dbReference>
<dbReference type="Gene3D" id="3.90.550.60">
    <property type="match status" value="1"/>
</dbReference>
<evidence type="ECO:0000313" key="4">
    <source>
        <dbReference type="EMBL" id="WGV15867.1"/>
    </source>
</evidence>
<dbReference type="GO" id="GO:0016757">
    <property type="term" value="F:glycosyltransferase activity"/>
    <property type="evidence" value="ECO:0007669"/>
    <property type="project" value="UniProtKB-KW"/>
</dbReference>
<dbReference type="PANTHER" id="PTHR43179:SF12">
    <property type="entry name" value="GALACTOFURANOSYLTRANSFERASE GLFT2"/>
    <property type="match status" value="1"/>
</dbReference>
<comment type="similarity">
    <text evidence="1">Belongs to the glycosyltransferase 2 family.</text>
</comment>
<protein>
    <submittedName>
        <fullName evidence="4">Glycosyltransferase</fullName>
        <ecNumber evidence="4">2.4.-.-</ecNumber>
    </submittedName>
</protein>
<keyword evidence="2 4" id="KW-0328">Glycosyltransferase</keyword>
<evidence type="ECO:0000256" key="2">
    <source>
        <dbReference type="ARBA" id="ARBA00022676"/>
    </source>
</evidence>
<dbReference type="InterPro" id="IPR029044">
    <property type="entry name" value="Nucleotide-diphossugar_trans"/>
</dbReference>
<dbReference type="EC" id="2.4.-.-" evidence="4"/>
<sequence>MSPFDRRLEVMTATRLQGLLTPFAGIPDSLYLAEGSRAEVGEDGLYRLPPRGRLETDSYFNAFYLNFWRAHGRLARVGVLCRVQGAVAVQVLAHMAGGGVRVVDDWMEVGDGQESLHWVWAEVGDIGAPEVLRLSLSVATVDGALIEEMAFVTEPVIGPVPRLVVGICTMNREVLLEGTLTALAELAEETPLLQRVLLINHGRPFQRPELRKLLKQPLFRKVQQANLGGSGGFARAMLEAQEGEEGPTHLLLMDDDIRLDPRVILRAMAFAQMAGEVAVGGQALELERPHRLQEAWGQLGRNWLPMVEGVGTDLSDPASMQLWSRVPKADYNGWWFCLIPMSALRRCGLPIPCFIRGDDIEYGLRLREAGVPVVPLPGVGVWHASVRYKHAGIVHYYDLRNSLITAAAHPQLGDLPGAMHVMGYVLHHLLVHRYRSVEACLMALRDFLNGPDMALSTDAAWLHRQVTKTVESVKAPERCEAPQTGMRLLQPFSVKDPDPSPWQVVLLVLLVLFRPAQHGIRLLQKGAPDPMRIAGLPYLLALDPEGKTCLVLRPHRLRFIGYLAQTLWLGLQYALWRRAARRSWGRALPRLLSRDHWLREFATRSL</sequence>
<dbReference type="PANTHER" id="PTHR43179">
    <property type="entry name" value="RHAMNOSYLTRANSFERASE WBBL"/>
    <property type="match status" value="1"/>
</dbReference>
<name>A0ABY8Q6F4_9RHOB</name>
<dbReference type="Pfam" id="PF13641">
    <property type="entry name" value="Glyco_tranf_2_3"/>
    <property type="match status" value="1"/>
</dbReference>
<organism evidence="4 5">
    <name type="scientific">Fuscovulum ytuae</name>
    <dbReference type="NCBI Taxonomy" id="3042299"/>
    <lineage>
        <taxon>Bacteria</taxon>
        <taxon>Pseudomonadati</taxon>
        <taxon>Pseudomonadota</taxon>
        <taxon>Alphaproteobacteria</taxon>
        <taxon>Rhodobacterales</taxon>
        <taxon>Paracoccaceae</taxon>
        <taxon>Fuscovulum</taxon>
    </lineage>
</organism>
<evidence type="ECO:0000256" key="3">
    <source>
        <dbReference type="ARBA" id="ARBA00022679"/>
    </source>
</evidence>
<proteinExistence type="inferred from homology"/>
<dbReference type="EMBL" id="CP124535">
    <property type="protein sequence ID" value="WGV15867.1"/>
    <property type="molecule type" value="Genomic_DNA"/>
</dbReference>
<dbReference type="RefSeq" id="WP_281465652.1">
    <property type="nucleotide sequence ID" value="NZ_CP124535.1"/>
</dbReference>
<dbReference type="SUPFAM" id="SSF53448">
    <property type="entry name" value="Nucleotide-diphospho-sugar transferases"/>
    <property type="match status" value="1"/>
</dbReference>
<reference evidence="4 5" key="1">
    <citation type="submission" date="2023-04" db="EMBL/GenBank/DDBJ databases">
        <title>YMD61, complete Genome.</title>
        <authorList>
            <person name="Zhang J."/>
        </authorList>
    </citation>
    <scope>NUCLEOTIDE SEQUENCE [LARGE SCALE GENOMIC DNA]</scope>
    <source>
        <strain evidence="4 5">YMD61</strain>
    </source>
</reference>
<accession>A0ABY8Q6F4</accession>
<evidence type="ECO:0000313" key="5">
    <source>
        <dbReference type="Proteomes" id="UP001230978"/>
    </source>
</evidence>
<keyword evidence="5" id="KW-1185">Reference proteome</keyword>
<keyword evidence="3 4" id="KW-0808">Transferase</keyword>
<evidence type="ECO:0000256" key="1">
    <source>
        <dbReference type="ARBA" id="ARBA00006739"/>
    </source>
</evidence>
<gene>
    <name evidence="4" type="ORF">QF092_16695</name>
</gene>